<keyword evidence="2" id="KW-0597">Phosphoprotein</keyword>
<reference evidence="4" key="2">
    <citation type="journal article" date="2009" name="Appl. Environ. Microbiol.">
        <title>Insect-specific polyketide synthases (PKSs), potential PKS-nonribosomal peptide synthetase hybrids, and novel PKS clades in tropical fungi.</title>
        <authorList>
            <person name="Amnuaykanjanasin A."/>
            <person name="Phonghanpot S."/>
            <person name="Sengpanich N."/>
            <person name="Cheevadhanarak S."/>
            <person name="Tanticharoen M."/>
        </authorList>
    </citation>
    <scope>NUCLEOTIDE SEQUENCE</scope>
    <source>
        <strain evidence="4">MY1105</strain>
    </source>
</reference>
<protein>
    <submittedName>
        <fullName evidence="4">Polyketide synthase HymdR2_J9</fullName>
    </submittedName>
</protein>
<dbReference type="PANTHER" id="PTHR43775">
    <property type="entry name" value="FATTY ACID SYNTHASE"/>
    <property type="match status" value="1"/>
</dbReference>
<dbReference type="Gene3D" id="3.40.47.10">
    <property type="match status" value="1"/>
</dbReference>
<dbReference type="EMBL" id="FJ267477">
    <property type="protein sequence ID" value="ACR54154.1"/>
    <property type="molecule type" value="Genomic_DNA"/>
</dbReference>
<feature type="non-terminal residue" evidence="4">
    <location>
        <position position="1"/>
    </location>
</feature>
<evidence type="ECO:0000313" key="4">
    <source>
        <dbReference type="EMBL" id="ACR54154.1"/>
    </source>
</evidence>
<dbReference type="PANTHER" id="PTHR43775:SF37">
    <property type="entry name" value="SI:DKEY-61P9.11"/>
    <property type="match status" value="1"/>
</dbReference>
<sequence>VVRNVGHCEGAAGLVGVMKAVMAMEKRVIPPNMHFTSPNPEIDFARLKVRVPTEVIPWTVSAGQVRRASINSFGYGGSNAHVIVEEIRPEANLMESCPSRPFLIPLTSHSDRGASRLEDSLTSYVAAMEPPLASLAHTLSTKRTFHPLRSFALSVPFAKPLSWKRASSTPPRLGFVFTG</sequence>
<dbReference type="InterPro" id="IPR050091">
    <property type="entry name" value="PKS_NRPS_Biosynth_Enz"/>
</dbReference>
<keyword evidence="1" id="KW-0596">Phosphopantetheine</keyword>
<dbReference type="InterPro" id="IPR016039">
    <property type="entry name" value="Thiolase-like"/>
</dbReference>
<dbReference type="Pfam" id="PF16197">
    <property type="entry name" value="KAsynt_C_assoc"/>
    <property type="match status" value="1"/>
</dbReference>
<dbReference type="PROSITE" id="PS52004">
    <property type="entry name" value="KS3_2"/>
    <property type="match status" value="1"/>
</dbReference>
<proteinExistence type="predicted"/>
<dbReference type="GO" id="GO:0006633">
    <property type="term" value="P:fatty acid biosynthetic process"/>
    <property type="evidence" value="ECO:0007669"/>
    <property type="project" value="TreeGrafter"/>
</dbReference>
<feature type="non-terminal residue" evidence="4">
    <location>
        <position position="179"/>
    </location>
</feature>
<dbReference type="SUPFAM" id="SSF53901">
    <property type="entry name" value="Thiolase-like"/>
    <property type="match status" value="1"/>
</dbReference>
<dbReference type="GO" id="GO:0004312">
    <property type="term" value="F:fatty acid synthase activity"/>
    <property type="evidence" value="ECO:0007669"/>
    <property type="project" value="TreeGrafter"/>
</dbReference>
<evidence type="ECO:0000259" key="3">
    <source>
        <dbReference type="PROSITE" id="PS52004"/>
    </source>
</evidence>
<dbReference type="InterPro" id="IPR020841">
    <property type="entry name" value="PKS_Beta-ketoAc_synthase_dom"/>
</dbReference>
<dbReference type="AlphaFoldDB" id="C5H9F5"/>
<reference evidence="4" key="1">
    <citation type="submission" date="2008-09" db="EMBL/GenBank/DDBJ databases">
        <authorList>
            <person name="Punya J."/>
            <person name="Amnuaykanjanasin A."/>
            <person name="Pinsupa S."/>
        </authorList>
    </citation>
    <scope>NUCLEOTIDE SEQUENCE</scope>
    <source>
        <strain evidence="4">MY1105</strain>
    </source>
</reference>
<name>C5H9F5_9HYPO</name>
<accession>C5H9F5</accession>
<evidence type="ECO:0000256" key="1">
    <source>
        <dbReference type="ARBA" id="ARBA00022450"/>
    </source>
</evidence>
<dbReference type="InterPro" id="IPR014031">
    <property type="entry name" value="Ketoacyl_synth_C"/>
</dbReference>
<evidence type="ECO:0000256" key="2">
    <source>
        <dbReference type="ARBA" id="ARBA00022553"/>
    </source>
</evidence>
<organism evidence="4">
    <name type="scientific">Ophiocordyceps dipterigena</name>
    <dbReference type="NCBI Taxonomy" id="235378"/>
    <lineage>
        <taxon>Eukaryota</taxon>
        <taxon>Fungi</taxon>
        <taxon>Dikarya</taxon>
        <taxon>Ascomycota</taxon>
        <taxon>Pezizomycotina</taxon>
        <taxon>Sordariomycetes</taxon>
        <taxon>Hypocreomycetidae</taxon>
        <taxon>Hypocreales</taxon>
        <taxon>Ophiocordycipitaceae</taxon>
        <taxon>Ophiocordyceps</taxon>
    </lineage>
</organism>
<dbReference type="Pfam" id="PF02801">
    <property type="entry name" value="Ketoacyl-synt_C"/>
    <property type="match status" value="1"/>
</dbReference>
<feature type="domain" description="Ketosynthase family 3 (KS3)" evidence="3">
    <location>
        <begin position="1"/>
        <end position="86"/>
    </location>
</feature>
<dbReference type="InterPro" id="IPR032821">
    <property type="entry name" value="PKS_assoc"/>
</dbReference>